<proteinExistence type="predicted"/>
<comment type="caution">
    <text evidence="1">The sequence shown here is derived from an EMBL/GenBank/DDBJ whole genome shotgun (WGS) entry which is preliminary data.</text>
</comment>
<sequence length="118" mass="13249">MVKTKQSLEVTVNIVTQNVLQLSACPVVTRCRGSTCHVQVIVVVRKLFIFQNVLFSSALTMDAIRNVYTRNPTSDELLTFFCAHTNSMTTNESPCEKKSTASTRNILMYLLLDLCVSR</sequence>
<reference evidence="1" key="1">
    <citation type="submission" date="2020-08" db="EMBL/GenBank/DDBJ databases">
        <title>Multicomponent nature underlies the extraordinary mechanical properties of spider dragline silk.</title>
        <authorList>
            <person name="Kono N."/>
            <person name="Nakamura H."/>
            <person name="Mori M."/>
            <person name="Yoshida Y."/>
            <person name="Ohtoshi R."/>
            <person name="Malay A.D."/>
            <person name="Moran D.A.P."/>
            <person name="Tomita M."/>
            <person name="Numata K."/>
            <person name="Arakawa K."/>
        </authorList>
    </citation>
    <scope>NUCLEOTIDE SEQUENCE</scope>
</reference>
<organism evidence="1 2">
    <name type="scientific">Nephila pilipes</name>
    <name type="common">Giant wood spider</name>
    <name type="synonym">Nephila maculata</name>
    <dbReference type="NCBI Taxonomy" id="299642"/>
    <lineage>
        <taxon>Eukaryota</taxon>
        <taxon>Metazoa</taxon>
        <taxon>Ecdysozoa</taxon>
        <taxon>Arthropoda</taxon>
        <taxon>Chelicerata</taxon>
        <taxon>Arachnida</taxon>
        <taxon>Araneae</taxon>
        <taxon>Araneomorphae</taxon>
        <taxon>Entelegynae</taxon>
        <taxon>Araneoidea</taxon>
        <taxon>Nephilidae</taxon>
        <taxon>Nephila</taxon>
    </lineage>
</organism>
<protein>
    <submittedName>
        <fullName evidence="1">Uncharacterized protein</fullName>
    </submittedName>
</protein>
<keyword evidence="2" id="KW-1185">Reference proteome</keyword>
<evidence type="ECO:0000313" key="1">
    <source>
        <dbReference type="EMBL" id="GFT98159.1"/>
    </source>
</evidence>
<gene>
    <name evidence="1" type="ORF">NPIL_352411</name>
</gene>
<name>A0A8X6Q3A1_NEPPI</name>
<accession>A0A8X6Q3A1</accession>
<dbReference type="EMBL" id="BMAW01075711">
    <property type="protein sequence ID" value="GFT98159.1"/>
    <property type="molecule type" value="Genomic_DNA"/>
</dbReference>
<evidence type="ECO:0000313" key="2">
    <source>
        <dbReference type="Proteomes" id="UP000887013"/>
    </source>
</evidence>
<dbReference type="AlphaFoldDB" id="A0A8X6Q3A1"/>
<dbReference type="Proteomes" id="UP000887013">
    <property type="component" value="Unassembled WGS sequence"/>
</dbReference>